<protein>
    <submittedName>
        <fullName evidence="1">Uncharacterized protein</fullName>
    </submittedName>
</protein>
<reference evidence="1" key="1">
    <citation type="submission" date="2022-07" db="EMBL/GenBank/DDBJ databases">
        <title>Sequence of Pasteurella multocoda 17BRD-035.</title>
        <authorList>
            <person name="Roy Chowdhury P."/>
            <person name="Alhamami T."/>
            <person name="Trott D.J."/>
            <person name="Djordvevic S.P."/>
        </authorList>
    </citation>
    <scope>NUCLEOTIDE SEQUENCE</scope>
    <source>
        <strain evidence="1">17BRD-035</strain>
    </source>
</reference>
<comment type="caution">
    <text evidence="1">The sequence shown here is derived from an EMBL/GenBank/DDBJ whole genome shotgun (WGS) entry which is preliminary data.</text>
</comment>
<proteinExistence type="predicted"/>
<name>A0AAW8V9N5_PASMD</name>
<gene>
    <name evidence="1" type="ORF">NQF69_12085</name>
</gene>
<dbReference type="Proteomes" id="UP001182304">
    <property type="component" value="Unassembled WGS sequence"/>
</dbReference>
<dbReference type="EMBL" id="JANIEN010000028">
    <property type="protein sequence ID" value="MDT3453502.1"/>
    <property type="molecule type" value="Genomic_DNA"/>
</dbReference>
<sequence length="76" mass="8544">MTNKNYEIIKQVILNDQLGNPKDLNIVVVEKNLSDIDKERIKQAILKSASNTTDVSLKELAESLCDAIHLIDSYKS</sequence>
<organism evidence="1 2">
    <name type="scientific">Pasteurella multocida</name>
    <dbReference type="NCBI Taxonomy" id="747"/>
    <lineage>
        <taxon>Bacteria</taxon>
        <taxon>Pseudomonadati</taxon>
        <taxon>Pseudomonadota</taxon>
        <taxon>Gammaproteobacteria</taxon>
        <taxon>Pasteurellales</taxon>
        <taxon>Pasteurellaceae</taxon>
        <taxon>Pasteurella</taxon>
    </lineage>
</organism>
<dbReference type="RefSeq" id="WP_139638711.1">
    <property type="nucleotide sequence ID" value="NZ_CP082272.1"/>
</dbReference>
<evidence type="ECO:0000313" key="2">
    <source>
        <dbReference type="Proteomes" id="UP001182304"/>
    </source>
</evidence>
<dbReference type="AlphaFoldDB" id="A0AAW8V9N5"/>
<evidence type="ECO:0000313" key="1">
    <source>
        <dbReference type="EMBL" id="MDT3453502.1"/>
    </source>
</evidence>
<accession>A0AAW8V9N5</accession>